<comment type="similarity">
    <text evidence="5">Belongs to the SAT4 family.</text>
</comment>
<comment type="caution">
    <text evidence="9">The sequence shown here is derived from an EMBL/GenBank/DDBJ whole genome shotgun (WGS) entry which is preliminary data.</text>
</comment>
<dbReference type="PANTHER" id="PTHR33048:SF47">
    <property type="entry name" value="INTEGRAL MEMBRANE PROTEIN-RELATED"/>
    <property type="match status" value="1"/>
</dbReference>
<organism evidence="9 10">
    <name type="scientific">Tricholomella constricta</name>
    <dbReference type="NCBI Taxonomy" id="117010"/>
    <lineage>
        <taxon>Eukaryota</taxon>
        <taxon>Fungi</taxon>
        <taxon>Dikarya</taxon>
        <taxon>Basidiomycota</taxon>
        <taxon>Agaricomycotina</taxon>
        <taxon>Agaricomycetes</taxon>
        <taxon>Agaricomycetidae</taxon>
        <taxon>Agaricales</taxon>
        <taxon>Tricholomatineae</taxon>
        <taxon>Lyophyllaceae</taxon>
        <taxon>Tricholomella</taxon>
    </lineage>
</organism>
<dbReference type="InterPro" id="IPR049326">
    <property type="entry name" value="Rhodopsin_dom_fungi"/>
</dbReference>
<gene>
    <name evidence="9" type="ORF">D9615_004858</name>
</gene>
<dbReference type="Pfam" id="PF20684">
    <property type="entry name" value="Fung_rhodopsin"/>
    <property type="match status" value="1"/>
</dbReference>
<feature type="transmembrane region" description="Helical" evidence="7">
    <location>
        <begin position="263"/>
        <end position="284"/>
    </location>
</feature>
<evidence type="ECO:0000313" key="9">
    <source>
        <dbReference type="EMBL" id="KAF5383084.1"/>
    </source>
</evidence>
<evidence type="ECO:0000256" key="1">
    <source>
        <dbReference type="ARBA" id="ARBA00004141"/>
    </source>
</evidence>
<feature type="transmembrane region" description="Helical" evidence="7">
    <location>
        <begin position="230"/>
        <end position="251"/>
    </location>
</feature>
<feature type="region of interest" description="Disordered" evidence="6">
    <location>
        <begin position="348"/>
        <end position="375"/>
    </location>
</feature>
<reference evidence="9 10" key="1">
    <citation type="journal article" date="2020" name="ISME J.">
        <title>Uncovering the hidden diversity of litter-decomposition mechanisms in mushroom-forming fungi.</title>
        <authorList>
            <person name="Floudas D."/>
            <person name="Bentzer J."/>
            <person name="Ahren D."/>
            <person name="Johansson T."/>
            <person name="Persson P."/>
            <person name="Tunlid A."/>
        </authorList>
    </citation>
    <scope>NUCLEOTIDE SEQUENCE [LARGE SCALE GENOMIC DNA]</scope>
    <source>
        <strain evidence="9 10">CBS 661.87</strain>
    </source>
</reference>
<protein>
    <recommendedName>
        <fullName evidence="8">Rhodopsin domain-containing protein</fullName>
    </recommendedName>
</protein>
<evidence type="ECO:0000256" key="4">
    <source>
        <dbReference type="ARBA" id="ARBA00023136"/>
    </source>
</evidence>
<accession>A0A8H5HGW5</accession>
<evidence type="ECO:0000259" key="8">
    <source>
        <dbReference type="Pfam" id="PF20684"/>
    </source>
</evidence>
<name>A0A8H5HGW5_9AGAR</name>
<sequence length="375" mass="41785">MSTLHLPTCHYMIATQLTLFASDFILPTTAFFPAYSDIDDGTDSDGLTDHPRLPESVALVATAFRLIHRRQRKQFHWDDIFALIAGCFDTIVFACFWTRLILNDRARAGHPTSRALGVAIHLIMSLTFTSTLWSVRISIICSVLRIMPRGRTQILLRCIISAFALTWVLLIFFKCWICGSNMNWVGDCVLGRPFGIGRLTAVVVSNVILVGLPTFLLWHTSLPRPLRLMLRAIFSTSLLTTGISALHSVYAMGDNKYLEGFTAHFESAVTLMVCNLLVLVTFIYRRIRNGRDLDDELTEYLSTAPPRDNRRLTTRISFTNISSRSQPTFLSTLRRGSSVFLEANSSANAPGNDSCLESSLSSGCTSKESSVTKAL</sequence>
<evidence type="ECO:0000256" key="6">
    <source>
        <dbReference type="SAM" id="MobiDB-lite"/>
    </source>
</evidence>
<keyword evidence="3 7" id="KW-1133">Transmembrane helix</keyword>
<keyword evidence="2 7" id="KW-0812">Transmembrane</keyword>
<feature type="transmembrane region" description="Helical" evidence="7">
    <location>
        <begin position="154"/>
        <end position="173"/>
    </location>
</feature>
<comment type="subcellular location">
    <subcellularLocation>
        <location evidence="1">Membrane</location>
        <topology evidence="1">Multi-pass membrane protein</topology>
    </subcellularLocation>
</comment>
<dbReference type="EMBL" id="JAACJP010000007">
    <property type="protein sequence ID" value="KAF5383084.1"/>
    <property type="molecule type" value="Genomic_DNA"/>
</dbReference>
<dbReference type="GO" id="GO:0016020">
    <property type="term" value="C:membrane"/>
    <property type="evidence" value="ECO:0007669"/>
    <property type="project" value="UniProtKB-SubCell"/>
</dbReference>
<proteinExistence type="inferred from homology"/>
<evidence type="ECO:0000256" key="7">
    <source>
        <dbReference type="SAM" id="Phobius"/>
    </source>
</evidence>
<dbReference type="AlphaFoldDB" id="A0A8H5HGW5"/>
<keyword evidence="4 7" id="KW-0472">Membrane</keyword>
<dbReference type="PANTHER" id="PTHR33048">
    <property type="entry name" value="PTH11-LIKE INTEGRAL MEMBRANE PROTEIN (AFU_ORTHOLOGUE AFUA_5G11245)"/>
    <property type="match status" value="1"/>
</dbReference>
<evidence type="ECO:0000256" key="5">
    <source>
        <dbReference type="ARBA" id="ARBA00038359"/>
    </source>
</evidence>
<dbReference type="OrthoDB" id="3229610at2759"/>
<feature type="transmembrane region" description="Helical" evidence="7">
    <location>
        <begin position="114"/>
        <end position="133"/>
    </location>
</feature>
<dbReference type="InterPro" id="IPR052337">
    <property type="entry name" value="SAT4-like"/>
</dbReference>
<keyword evidence="10" id="KW-1185">Reference proteome</keyword>
<feature type="transmembrane region" description="Helical" evidence="7">
    <location>
        <begin position="80"/>
        <end position="102"/>
    </location>
</feature>
<evidence type="ECO:0000256" key="2">
    <source>
        <dbReference type="ARBA" id="ARBA00022692"/>
    </source>
</evidence>
<dbReference type="Proteomes" id="UP000565441">
    <property type="component" value="Unassembled WGS sequence"/>
</dbReference>
<evidence type="ECO:0000313" key="10">
    <source>
        <dbReference type="Proteomes" id="UP000565441"/>
    </source>
</evidence>
<evidence type="ECO:0000256" key="3">
    <source>
        <dbReference type="ARBA" id="ARBA00022989"/>
    </source>
</evidence>
<feature type="transmembrane region" description="Helical" evidence="7">
    <location>
        <begin position="193"/>
        <end position="218"/>
    </location>
</feature>
<feature type="domain" description="Rhodopsin" evidence="8">
    <location>
        <begin position="65"/>
        <end position="249"/>
    </location>
</feature>